<name>A0A067N2Q8_BOTB1</name>
<evidence type="ECO:0000313" key="2">
    <source>
        <dbReference type="EMBL" id="KDQ18402.1"/>
    </source>
</evidence>
<accession>A0A067N2Q8</accession>
<dbReference type="EMBL" id="KL198021">
    <property type="protein sequence ID" value="KDQ18402.1"/>
    <property type="molecule type" value="Genomic_DNA"/>
</dbReference>
<dbReference type="OrthoDB" id="2269034at2759"/>
<organism evidence="2 3">
    <name type="scientific">Botryobasidium botryosum (strain FD-172 SS1)</name>
    <dbReference type="NCBI Taxonomy" id="930990"/>
    <lineage>
        <taxon>Eukaryota</taxon>
        <taxon>Fungi</taxon>
        <taxon>Dikarya</taxon>
        <taxon>Basidiomycota</taxon>
        <taxon>Agaricomycotina</taxon>
        <taxon>Agaricomycetes</taxon>
        <taxon>Cantharellales</taxon>
        <taxon>Botryobasidiaceae</taxon>
        <taxon>Botryobasidium</taxon>
    </lineage>
</organism>
<evidence type="ECO:0000259" key="1">
    <source>
        <dbReference type="Pfam" id="PF12937"/>
    </source>
</evidence>
<proteinExistence type="predicted"/>
<dbReference type="InParanoid" id="A0A067N2Q8"/>
<dbReference type="Pfam" id="PF12937">
    <property type="entry name" value="F-box-like"/>
    <property type="match status" value="1"/>
</dbReference>
<sequence length="153" mass="17792">MLTHTPALNNVPIHRLPPEVTLEIFKAHHLFVLAWGRAALPMLRVAHVCRFWRHIIHQYRPFWSTISLNLDLCHRLKLDQQAAFWLARAGNELLDITITASYITEFELRKDQPVHEYIVPLARVLCESIGHWRSLDIYGSPAEIYPFFANCVA</sequence>
<feature type="domain" description="F-box" evidence="1">
    <location>
        <begin position="13"/>
        <end position="68"/>
    </location>
</feature>
<evidence type="ECO:0000313" key="3">
    <source>
        <dbReference type="Proteomes" id="UP000027195"/>
    </source>
</evidence>
<dbReference type="InterPro" id="IPR001810">
    <property type="entry name" value="F-box_dom"/>
</dbReference>
<dbReference type="Proteomes" id="UP000027195">
    <property type="component" value="Unassembled WGS sequence"/>
</dbReference>
<protein>
    <recommendedName>
        <fullName evidence="1">F-box domain-containing protein</fullName>
    </recommendedName>
</protein>
<dbReference type="HOGENOM" id="CLU_1712965_0_0_1"/>
<dbReference type="Gene3D" id="1.20.1280.50">
    <property type="match status" value="1"/>
</dbReference>
<dbReference type="AlphaFoldDB" id="A0A067N2Q8"/>
<keyword evidence="3" id="KW-1185">Reference proteome</keyword>
<gene>
    <name evidence="2" type="ORF">BOTBODRAFT_511498</name>
</gene>
<reference evidence="3" key="1">
    <citation type="journal article" date="2014" name="Proc. Natl. Acad. Sci. U.S.A.">
        <title>Extensive sampling of basidiomycete genomes demonstrates inadequacy of the white-rot/brown-rot paradigm for wood decay fungi.</title>
        <authorList>
            <person name="Riley R."/>
            <person name="Salamov A.A."/>
            <person name="Brown D.W."/>
            <person name="Nagy L.G."/>
            <person name="Floudas D."/>
            <person name="Held B.W."/>
            <person name="Levasseur A."/>
            <person name="Lombard V."/>
            <person name="Morin E."/>
            <person name="Otillar R."/>
            <person name="Lindquist E.A."/>
            <person name="Sun H."/>
            <person name="LaButti K.M."/>
            <person name="Schmutz J."/>
            <person name="Jabbour D."/>
            <person name="Luo H."/>
            <person name="Baker S.E."/>
            <person name="Pisabarro A.G."/>
            <person name="Walton J.D."/>
            <person name="Blanchette R.A."/>
            <person name="Henrissat B."/>
            <person name="Martin F."/>
            <person name="Cullen D."/>
            <person name="Hibbett D.S."/>
            <person name="Grigoriev I.V."/>
        </authorList>
    </citation>
    <scope>NUCLEOTIDE SEQUENCE [LARGE SCALE GENOMIC DNA]</scope>
    <source>
        <strain evidence="3">FD-172 SS1</strain>
    </source>
</reference>